<dbReference type="Proteomes" id="UP000035425">
    <property type="component" value="Unassembled WGS sequence"/>
</dbReference>
<accession>A0ABR5F000</accession>
<dbReference type="Gene3D" id="3.90.180.10">
    <property type="entry name" value="Medium-chain alcohol dehydrogenases, catalytic domain"/>
    <property type="match status" value="1"/>
</dbReference>
<keyword evidence="3" id="KW-1185">Reference proteome</keyword>
<dbReference type="RefSeq" id="WP_047224662.1">
    <property type="nucleotide sequence ID" value="NZ_JWIO01000045.1"/>
</dbReference>
<name>A0ABR5F000_9ACTN</name>
<proteinExistence type="predicted"/>
<dbReference type="SUPFAM" id="SSF50129">
    <property type="entry name" value="GroES-like"/>
    <property type="match status" value="1"/>
</dbReference>
<dbReference type="Pfam" id="PF00107">
    <property type="entry name" value="ADH_zinc_N"/>
    <property type="match status" value="1"/>
</dbReference>
<dbReference type="InterPro" id="IPR051397">
    <property type="entry name" value="Zn-ADH-like_protein"/>
</dbReference>
<dbReference type="EMBL" id="JWIO01000045">
    <property type="protein sequence ID" value="KLL10042.1"/>
    <property type="molecule type" value="Genomic_DNA"/>
</dbReference>
<dbReference type="SMART" id="SM00829">
    <property type="entry name" value="PKS_ER"/>
    <property type="match status" value="1"/>
</dbReference>
<dbReference type="InterPro" id="IPR020843">
    <property type="entry name" value="ER"/>
</dbReference>
<comment type="caution">
    <text evidence="2">The sequence shown here is derived from an EMBL/GenBank/DDBJ whole genome shotgun (WGS) entry which is preliminary data.</text>
</comment>
<gene>
    <name evidence="2" type="ORF">FrCorBMG51_20575</name>
</gene>
<dbReference type="InterPro" id="IPR036291">
    <property type="entry name" value="NAD(P)-bd_dom_sf"/>
</dbReference>
<dbReference type="InterPro" id="IPR013154">
    <property type="entry name" value="ADH-like_N"/>
</dbReference>
<protein>
    <recommendedName>
        <fullName evidence="1">Enoyl reductase (ER) domain-containing protein</fullName>
    </recommendedName>
</protein>
<evidence type="ECO:0000313" key="3">
    <source>
        <dbReference type="Proteomes" id="UP000035425"/>
    </source>
</evidence>
<evidence type="ECO:0000313" key="2">
    <source>
        <dbReference type="EMBL" id="KLL10042.1"/>
    </source>
</evidence>
<dbReference type="InterPro" id="IPR011032">
    <property type="entry name" value="GroES-like_sf"/>
</dbReference>
<evidence type="ECO:0000259" key="1">
    <source>
        <dbReference type="SMART" id="SM00829"/>
    </source>
</evidence>
<feature type="domain" description="Enoyl reductase (ER)" evidence="1">
    <location>
        <begin position="9"/>
        <end position="308"/>
    </location>
</feature>
<dbReference type="SUPFAM" id="SSF51735">
    <property type="entry name" value="NAD(P)-binding Rossmann-fold domains"/>
    <property type="match status" value="1"/>
</dbReference>
<dbReference type="InterPro" id="IPR013149">
    <property type="entry name" value="ADH-like_C"/>
</dbReference>
<dbReference type="PANTHER" id="PTHR43677">
    <property type="entry name" value="SHORT-CHAIN DEHYDROGENASE/REDUCTASE"/>
    <property type="match status" value="1"/>
</dbReference>
<organism evidence="2 3">
    <name type="scientific">Protofrankia coriariae</name>
    <dbReference type="NCBI Taxonomy" id="1562887"/>
    <lineage>
        <taxon>Bacteria</taxon>
        <taxon>Bacillati</taxon>
        <taxon>Actinomycetota</taxon>
        <taxon>Actinomycetes</taxon>
        <taxon>Frankiales</taxon>
        <taxon>Frankiaceae</taxon>
        <taxon>Protofrankia</taxon>
    </lineage>
</organism>
<dbReference type="Pfam" id="PF08240">
    <property type="entry name" value="ADH_N"/>
    <property type="match status" value="1"/>
</dbReference>
<sequence length="311" mass="31530">MRSLVVDPAVPAGLRIEQRPEPTVGPGQVLIQVEAVSLVDRDLEYAPRMVGAGGVWGFDAAGTVVSAELDPAAPTSTPAPAPGTRVVTLLPAPGAWSELVVTDVADVAPLPDSVDAATAAPLALPGVSALQALREGAPRPDQHVLVTGASGGVGWYAVQLAALAGARVTALLRDPADAAALRRVGAASVVTDLVDVAGPVDLVIDIVGGALLAGAVSLLGEGGVAIAVGAISGEPTVLAPDALANPARRRVQGYWGRWPLGHDLRELVGLVAAGQLTPADHPRASWHAVGELAAGYLDGRIRRRRAVLKVD</sequence>
<dbReference type="PANTHER" id="PTHR43677:SF4">
    <property type="entry name" value="QUINONE OXIDOREDUCTASE-LIKE PROTEIN 2"/>
    <property type="match status" value="1"/>
</dbReference>
<reference evidence="2 3" key="1">
    <citation type="submission" date="2014-12" db="EMBL/GenBank/DDBJ databases">
        <title>Frankia sp. BMG5.1 draft genome.</title>
        <authorList>
            <person name="Gtari M."/>
            <person name="Ghodhbane-Gtari F."/>
            <person name="Nouioui I."/>
            <person name="Ktari A."/>
            <person name="Hezbri K."/>
            <person name="Mimouni W."/>
            <person name="Sbissi I."/>
            <person name="Ayari A."/>
            <person name="Yamanaka T."/>
            <person name="Normand P."/>
            <person name="Tisa L.S."/>
            <person name="Boudabous A."/>
        </authorList>
    </citation>
    <scope>NUCLEOTIDE SEQUENCE [LARGE SCALE GENOMIC DNA]</scope>
    <source>
        <strain evidence="2 3">BMG5.1</strain>
    </source>
</reference>